<gene>
    <name evidence="2" type="ORF">GSONMT00006033001</name>
</gene>
<reference evidence="2" key="1">
    <citation type="journal article" date="2014" name="Nat. Commun.">
        <title>The rainbow trout genome provides novel insights into evolution after whole-genome duplication in vertebrates.</title>
        <authorList>
            <person name="Berthelot C."/>
            <person name="Brunet F."/>
            <person name="Chalopin D."/>
            <person name="Juanchich A."/>
            <person name="Bernard M."/>
            <person name="Noel B."/>
            <person name="Bento P."/>
            <person name="Da Silva C."/>
            <person name="Labadie K."/>
            <person name="Alberti A."/>
            <person name="Aury J.M."/>
            <person name="Louis A."/>
            <person name="Dehais P."/>
            <person name="Bardou P."/>
            <person name="Montfort J."/>
            <person name="Klopp C."/>
            <person name="Cabau C."/>
            <person name="Gaspin C."/>
            <person name="Thorgaard G.H."/>
            <person name="Boussaha M."/>
            <person name="Quillet E."/>
            <person name="Guyomard R."/>
            <person name="Galiana D."/>
            <person name="Bobe J."/>
            <person name="Volff J.N."/>
            <person name="Genet C."/>
            <person name="Wincker P."/>
            <person name="Jaillon O."/>
            <person name="Roest Crollius H."/>
            <person name="Guiguen Y."/>
        </authorList>
    </citation>
    <scope>NUCLEOTIDE SEQUENCE [LARGE SCALE GENOMIC DNA]</scope>
</reference>
<sequence>MRSPWEPITQDQDMEQETRSARPQGHRSEQPGPLQVLLTPNQEGEEVRPAYQDAALGPGQPLLSYRPSPNLTLLHSSLQPPPTNNTAAQVEEGRDSLFSGGEGRERVRREEDVGMSEVGGQGLRKVEEEERLRRGEERQGVRLEELLQVGGVCVRPLGRHLAISLPSLPLRLWDISDTHTTPSHTHSPSDPQHTRPPHSNTDSPHMYTDPEPTHKQSDPPPTPPSSRSQPHPPRPPRLLIGPIKFPPSTPSQVIGPPGAWTAQMPWLRHMTHLQIAASPLRHTSPTENTTPSLPLHSMNPVTLRRQSYQSWTSCTGPVSRQEVEVAARPGACSVG</sequence>
<dbReference type="EMBL" id="FR921408">
    <property type="protein sequence ID" value="CDQ95508.1"/>
    <property type="molecule type" value="Genomic_DNA"/>
</dbReference>
<dbReference type="STRING" id="8022.A0A060YUG0"/>
<protein>
    <submittedName>
        <fullName evidence="2">Uncharacterized protein</fullName>
    </submittedName>
</protein>
<accession>A0A060YUG0</accession>
<name>A0A060YUG0_ONCMY</name>
<dbReference type="Proteomes" id="UP000193380">
    <property type="component" value="Unassembled WGS sequence"/>
</dbReference>
<reference evidence="2" key="2">
    <citation type="submission" date="2014-03" db="EMBL/GenBank/DDBJ databases">
        <authorList>
            <person name="Genoscope - CEA"/>
        </authorList>
    </citation>
    <scope>NUCLEOTIDE SEQUENCE</scope>
</reference>
<feature type="compositionally biased region" description="Low complexity" evidence="1">
    <location>
        <begin position="179"/>
        <end position="191"/>
    </location>
</feature>
<dbReference type="PaxDb" id="8022-A0A060YUG0"/>
<organism evidence="2 3">
    <name type="scientific">Oncorhynchus mykiss</name>
    <name type="common">Rainbow trout</name>
    <name type="synonym">Salmo gairdneri</name>
    <dbReference type="NCBI Taxonomy" id="8022"/>
    <lineage>
        <taxon>Eukaryota</taxon>
        <taxon>Metazoa</taxon>
        <taxon>Chordata</taxon>
        <taxon>Craniata</taxon>
        <taxon>Vertebrata</taxon>
        <taxon>Euteleostomi</taxon>
        <taxon>Actinopterygii</taxon>
        <taxon>Neopterygii</taxon>
        <taxon>Teleostei</taxon>
        <taxon>Protacanthopterygii</taxon>
        <taxon>Salmoniformes</taxon>
        <taxon>Salmonidae</taxon>
        <taxon>Salmoninae</taxon>
        <taxon>Oncorhynchus</taxon>
    </lineage>
</organism>
<evidence type="ECO:0000313" key="3">
    <source>
        <dbReference type="Proteomes" id="UP000193380"/>
    </source>
</evidence>
<evidence type="ECO:0000313" key="2">
    <source>
        <dbReference type="EMBL" id="CDQ95508.1"/>
    </source>
</evidence>
<dbReference type="AlphaFoldDB" id="A0A060YUG0"/>
<feature type="compositionally biased region" description="Polar residues" evidence="1">
    <location>
        <begin position="67"/>
        <end position="88"/>
    </location>
</feature>
<feature type="region of interest" description="Disordered" evidence="1">
    <location>
        <begin position="179"/>
        <end position="253"/>
    </location>
</feature>
<evidence type="ECO:0000256" key="1">
    <source>
        <dbReference type="SAM" id="MobiDB-lite"/>
    </source>
</evidence>
<feature type="region of interest" description="Disordered" evidence="1">
    <location>
        <begin position="1"/>
        <end position="120"/>
    </location>
</feature>
<proteinExistence type="predicted"/>
<feature type="compositionally biased region" description="Basic and acidic residues" evidence="1">
    <location>
        <begin position="102"/>
        <end position="112"/>
    </location>
</feature>
<feature type="compositionally biased region" description="Pro residues" evidence="1">
    <location>
        <begin position="218"/>
        <end position="236"/>
    </location>
</feature>